<dbReference type="PANTHER" id="PTHR33406">
    <property type="entry name" value="MEMBRANE PROTEIN MJ1562-RELATED"/>
    <property type="match status" value="1"/>
</dbReference>
<comment type="similarity">
    <text evidence="2">Belongs to the resistance-nodulation-cell division (RND) (TC 2.A.6) family. MmpL subfamily.</text>
</comment>
<sequence>MLTRCAEFALAAPRRIVAVALFLLVATAALAGPVVLSLPAGGDEAPDTEAARAERVLDEKFSAAGRSLVFTVTSDAGVDSPAAAARGADILAALQETSDATQQGSYWSIPQPLLLPQLRAGLTSTDGRTGIVFARLQGSEQEIAARAHELAERFVGEQDGVTVAAGGQAVAYYEVEEQSGIDLALMEAIAIPLSFLVMVWIFGSAVAALIPVLVGICAIGLTMASLAVVQRFTDVSIFAVNLASAICLALALDYSLFIINRYREEIARGASRERALHRTLQTAGRTVSYSALTTSLVLASLLVFPQYVFRSLAYGGIAAALMSLLGALILAPAFIVAFGDRIETLDIRKPVRRWFGREAPRVRPPEEQFWYSAARFASRHAIAVVVVLVVILLGLAAPALGLRLSMPDDRALPDSHTSRQAGDLLRTEFAQNNIGTVQVVLPAGIESPAALTEYAARLSEVAGVSMVTSPSGIYAEGRSISPLAFDAAQRDDAGYLSVFTVEDPFSAAGREQVTQLHDVPAPAPVLFNGAAQRNADNSAVTMNRALVALGVVLLVTFVVIFLMTGSIFLPVKAFLMNAISLGAAFGVMVWIFQDGHLGGLGTTATGYTVVTIPPMLGILAYCLAMDYEVFVLSRIHEEWLNSDRGPEANDRAIAMGMARTGRLVTAAAAVMVVVFLGIAAGQVSFMRGFGVGLVVAVTVDAFLIRTLLVPATMSLMRRANWWAPAPLARWQQKRGLIDQDLPLQPDPGSGAGGRHRRMDLF</sequence>
<evidence type="ECO:0000313" key="10">
    <source>
        <dbReference type="EMBL" id="QXQ15833.1"/>
    </source>
</evidence>
<keyword evidence="11" id="KW-1185">Reference proteome</keyword>
<keyword evidence="3" id="KW-1003">Cell membrane</keyword>
<keyword evidence="5 8" id="KW-1133">Transmembrane helix</keyword>
<reference evidence="10" key="1">
    <citation type="submission" date="2021-07" db="EMBL/GenBank/DDBJ databases">
        <title>Candidatus Kaistella beijingensis sp. nov. isolated from a municipal wastewater treatment plant is involved in sludge foaming.</title>
        <authorList>
            <person name="Song Y."/>
            <person name="Liu S.-J."/>
        </authorList>
    </citation>
    <scope>NUCLEOTIDE SEQUENCE</scope>
    <source>
        <strain evidence="10">DSM 43998</strain>
    </source>
</reference>
<feature type="transmembrane region" description="Helical" evidence="8">
    <location>
        <begin position="545"/>
        <end position="562"/>
    </location>
</feature>
<dbReference type="InterPro" id="IPR050545">
    <property type="entry name" value="Mycobact_MmpL"/>
</dbReference>
<feature type="transmembrane region" description="Helical" evidence="8">
    <location>
        <begin position="287"/>
        <end position="308"/>
    </location>
</feature>
<dbReference type="Gene3D" id="1.20.1640.10">
    <property type="entry name" value="Multidrug efflux transporter AcrB transmembrane domain"/>
    <property type="match status" value="2"/>
</dbReference>
<proteinExistence type="inferred from homology"/>
<feature type="transmembrane region" description="Helical" evidence="8">
    <location>
        <begin position="381"/>
        <end position="400"/>
    </location>
</feature>
<evidence type="ECO:0000256" key="4">
    <source>
        <dbReference type="ARBA" id="ARBA00022692"/>
    </source>
</evidence>
<evidence type="ECO:0000256" key="6">
    <source>
        <dbReference type="ARBA" id="ARBA00023136"/>
    </source>
</evidence>
<evidence type="ECO:0000313" key="11">
    <source>
        <dbReference type="Proteomes" id="UP000887023"/>
    </source>
</evidence>
<feature type="domain" description="Membrane transport protein MMPL" evidence="9">
    <location>
        <begin position="504"/>
        <end position="730"/>
    </location>
</feature>
<gene>
    <name evidence="10" type="ORF">KV203_10355</name>
</gene>
<feature type="transmembrane region" description="Helical" evidence="8">
    <location>
        <begin position="604"/>
        <end position="624"/>
    </location>
</feature>
<feature type="transmembrane region" description="Helical" evidence="8">
    <location>
        <begin position="663"/>
        <end position="683"/>
    </location>
</feature>
<feature type="transmembrane region" description="Helical" evidence="8">
    <location>
        <begin position="314"/>
        <end position="339"/>
    </location>
</feature>
<name>A0ABX8SDA1_9ACTN</name>
<feature type="transmembrane region" description="Helical" evidence="8">
    <location>
        <begin position="574"/>
        <end position="592"/>
    </location>
</feature>
<protein>
    <submittedName>
        <fullName evidence="10">MMPL family transporter</fullName>
    </submittedName>
</protein>
<dbReference type="Proteomes" id="UP000887023">
    <property type="component" value="Chromosome"/>
</dbReference>
<dbReference type="Pfam" id="PF03176">
    <property type="entry name" value="MMPL"/>
    <property type="match status" value="2"/>
</dbReference>
<feature type="transmembrane region" description="Helical" evidence="8">
    <location>
        <begin position="209"/>
        <end position="229"/>
    </location>
</feature>
<dbReference type="InterPro" id="IPR004869">
    <property type="entry name" value="MMPL_dom"/>
</dbReference>
<evidence type="ECO:0000256" key="3">
    <source>
        <dbReference type="ARBA" id="ARBA00022475"/>
    </source>
</evidence>
<feature type="region of interest" description="Disordered" evidence="7">
    <location>
        <begin position="741"/>
        <end position="761"/>
    </location>
</feature>
<dbReference type="PANTHER" id="PTHR33406:SF11">
    <property type="entry name" value="MEMBRANE PROTEIN SCO6666-RELATED"/>
    <property type="match status" value="1"/>
</dbReference>
<evidence type="ECO:0000256" key="5">
    <source>
        <dbReference type="ARBA" id="ARBA00022989"/>
    </source>
</evidence>
<feature type="transmembrane region" description="Helical" evidence="8">
    <location>
        <begin position="689"/>
        <end position="708"/>
    </location>
</feature>
<feature type="domain" description="Membrane transport protein MMPL" evidence="9">
    <location>
        <begin position="46"/>
        <end position="363"/>
    </location>
</feature>
<feature type="transmembrane region" description="Helical" evidence="8">
    <location>
        <begin position="235"/>
        <end position="259"/>
    </location>
</feature>
<evidence type="ECO:0000256" key="7">
    <source>
        <dbReference type="SAM" id="MobiDB-lite"/>
    </source>
</evidence>
<comment type="subcellular location">
    <subcellularLocation>
        <location evidence="1">Cell membrane</location>
        <topology evidence="1">Multi-pass membrane protein</topology>
    </subcellularLocation>
</comment>
<evidence type="ECO:0000256" key="8">
    <source>
        <dbReference type="SAM" id="Phobius"/>
    </source>
</evidence>
<evidence type="ECO:0000256" key="1">
    <source>
        <dbReference type="ARBA" id="ARBA00004651"/>
    </source>
</evidence>
<feature type="transmembrane region" description="Helical" evidence="8">
    <location>
        <begin position="183"/>
        <end position="202"/>
    </location>
</feature>
<keyword evidence="6 8" id="KW-0472">Membrane</keyword>
<accession>A0ABX8SDA1</accession>
<dbReference type="EMBL" id="CP079105">
    <property type="protein sequence ID" value="QXQ15833.1"/>
    <property type="molecule type" value="Genomic_DNA"/>
</dbReference>
<evidence type="ECO:0000259" key="9">
    <source>
        <dbReference type="Pfam" id="PF03176"/>
    </source>
</evidence>
<dbReference type="SUPFAM" id="SSF82866">
    <property type="entry name" value="Multidrug efflux transporter AcrB transmembrane domain"/>
    <property type="match status" value="2"/>
</dbReference>
<evidence type="ECO:0000256" key="2">
    <source>
        <dbReference type="ARBA" id="ARBA00010157"/>
    </source>
</evidence>
<keyword evidence="4 8" id="KW-0812">Transmembrane</keyword>
<organism evidence="10 11">
    <name type="scientific">Skermania pinensis</name>
    <dbReference type="NCBI Taxonomy" id="39122"/>
    <lineage>
        <taxon>Bacteria</taxon>
        <taxon>Bacillati</taxon>
        <taxon>Actinomycetota</taxon>
        <taxon>Actinomycetes</taxon>
        <taxon>Mycobacteriales</taxon>
        <taxon>Gordoniaceae</taxon>
        <taxon>Skermania</taxon>
    </lineage>
</organism>